<evidence type="ECO:0000259" key="10">
    <source>
        <dbReference type="Pfam" id="PF00394"/>
    </source>
</evidence>
<dbReference type="Pfam" id="PF00394">
    <property type="entry name" value="Cu-oxidase"/>
    <property type="match status" value="1"/>
</dbReference>
<dbReference type="CDD" id="cd13864">
    <property type="entry name" value="CuRO_1_MCO_like_2"/>
    <property type="match status" value="1"/>
</dbReference>
<keyword evidence="8" id="KW-0812">Transmembrane</keyword>
<evidence type="ECO:0000313" key="14">
    <source>
        <dbReference type="Proteomes" id="UP000005666"/>
    </source>
</evidence>
<name>G8BQ61_TETPH</name>
<evidence type="ECO:0008006" key="15">
    <source>
        <dbReference type="Google" id="ProtNLM"/>
    </source>
</evidence>
<feature type="domain" description="Plastocyanin-like" evidence="11">
    <location>
        <begin position="447"/>
        <end position="588"/>
    </location>
</feature>
<evidence type="ECO:0000256" key="9">
    <source>
        <dbReference type="SAM" id="SignalP"/>
    </source>
</evidence>
<accession>G8BQ61</accession>
<dbReference type="RefSeq" id="XP_003684576.1">
    <property type="nucleotide sequence ID" value="XM_003684528.1"/>
</dbReference>
<keyword evidence="2" id="KW-0410">Iron transport</keyword>
<keyword evidence="5" id="KW-0408">Iron</keyword>
<keyword evidence="6" id="KW-0186">Copper</keyword>
<dbReference type="GO" id="GO:0000329">
    <property type="term" value="C:fungal-type vacuole membrane"/>
    <property type="evidence" value="ECO:0007669"/>
    <property type="project" value="TreeGrafter"/>
</dbReference>
<evidence type="ECO:0000256" key="3">
    <source>
        <dbReference type="ARBA" id="ARBA00022723"/>
    </source>
</evidence>
<dbReference type="STRING" id="1071381.G8BQ61"/>
<comment type="similarity">
    <text evidence="1">Belongs to the multicopper oxidase family.</text>
</comment>
<dbReference type="Proteomes" id="UP000005666">
    <property type="component" value="Chromosome 2"/>
</dbReference>
<dbReference type="PROSITE" id="PS00080">
    <property type="entry name" value="MULTICOPPER_OXIDASE2"/>
    <property type="match status" value="1"/>
</dbReference>
<keyword evidence="7" id="KW-0406">Ion transport</keyword>
<dbReference type="InterPro" id="IPR001117">
    <property type="entry name" value="Cu-oxidase_2nd"/>
</dbReference>
<evidence type="ECO:0000256" key="6">
    <source>
        <dbReference type="ARBA" id="ARBA00023008"/>
    </source>
</evidence>
<feature type="transmembrane region" description="Helical" evidence="8">
    <location>
        <begin position="612"/>
        <end position="631"/>
    </location>
</feature>
<feature type="signal peptide" evidence="9">
    <location>
        <begin position="1"/>
        <end position="27"/>
    </location>
</feature>
<dbReference type="HOGENOM" id="CLU_440088_0_0_1"/>
<proteinExistence type="inferred from homology"/>
<gene>
    <name evidence="13" type="primary">TPHA0B04730</name>
    <name evidence="13" type="ordered locus">TPHA_0B04730</name>
</gene>
<keyword evidence="3" id="KW-0479">Metal-binding</keyword>
<dbReference type="GeneID" id="11534892"/>
<dbReference type="GO" id="GO:0010106">
    <property type="term" value="P:cellular response to iron ion starvation"/>
    <property type="evidence" value="ECO:0007669"/>
    <property type="project" value="TreeGrafter"/>
</dbReference>
<dbReference type="PANTHER" id="PTHR11709">
    <property type="entry name" value="MULTI-COPPER OXIDASE"/>
    <property type="match status" value="1"/>
</dbReference>
<evidence type="ECO:0000256" key="8">
    <source>
        <dbReference type="SAM" id="Phobius"/>
    </source>
</evidence>
<dbReference type="InterPro" id="IPR011706">
    <property type="entry name" value="Cu-oxidase_C"/>
</dbReference>
<dbReference type="SUPFAM" id="SSF49503">
    <property type="entry name" value="Cupredoxins"/>
    <property type="match status" value="3"/>
</dbReference>
<keyword evidence="9" id="KW-0732">Signal</keyword>
<dbReference type="GO" id="GO:0051321">
    <property type="term" value="P:meiotic cell cycle"/>
    <property type="evidence" value="ECO:0007669"/>
    <property type="project" value="EnsemblFungi"/>
</dbReference>
<dbReference type="AlphaFoldDB" id="G8BQ61"/>
<protein>
    <recommendedName>
        <fullName evidence="15">Multicopper oxidase</fullName>
    </recommendedName>
</protein>
<evidence type="ECO:0000256" key="4">
    <source>
        <dbReference type="ARBA" id="ARBA00023002"/>
    </source>
</evidence>
<evidence type="ECO:0000256" key="2">
    <source>
        <dbReference type="ARBA" id="ARBA00022496"/>
    </source>
</evidence>
<dbReference type="OMA" id="MRHPWHL"/>
<dbReference type="PANTHER" id="PTHR11709:SF434">
    <property type="entry name" value="IRON TRANSPORT MULTICOPPER OXIDASE FET5-RELATED"/>
    <property type="match status" value="1"/>
</dbReference>
<dbReference type="InterPro" id="IPR002355">
    <property type="entry name" value="Cu_oxidase_Cu_BS"/>
</dbReference>
<dbReference type="GO" id="GO:0070193">
    <property type="term" value="P:synaptonemal complex organization"/>
    <property type="evidence" value="ECO:0007669"/>
    <property type="project" value="EnsemblFungi"/>
</dbReference>
<keyword evidence="14" id="KW-1185">Reference proteome</keyword>
<feature type="chain" id="PRO_5003508568" description="Multicopper oxidase" evidence="9">
    <location>
        <begin position="28"/>
        <end position="634"/>
    </location>
</feature>
<evidence type="ECO:0000256" key="5">
    <source>
        <dbReference type="ARBA" id="ARBA00023004"/>
    </source>
</evidence>
<dbReference type="InterPro" id="IPR045087">
    <property type="entry name" value="Cu-oxidase_fam"/>
</dbReference>
<reference evidence="13 14" key="1">
    <citation type="journal article" date="2011" name="Proc. Natl. Acad. Sci. U.S.A.">
        <title>Evolutionary erosion of yeast sex chromosomes by mating-type switching accidents.</title>
        <authorList>
            <person name="Gordon J.L."/>
            <person name="Armisen D."/>
            <person name="Proux-Wera E."/>
            <person name="Oheigeartaigh S.S."/>
            <person name="Byrne K.P."/>
            <person name="Wolfe K.H."/>
        </authorList>
    </citation>
    <scope>NUCLEOTIDE SEQUENCE [LARGE SCALE GENOMIC DNA]</scope>
    <source>
        <strain evidence="14">ATCC 24235 / CBS 4417 / NBRC 1672 / NRRL Y-8282 / UCD 70-5</strain>
    </source>
</reference>
<dbReference type="GO" id="GO:0033215">
    <property type="term" value="P:reductive iron assimilation"/>
    <property type="evidence" value="ECO:0007669"/>
    <property type="project" value="TreeGrafter"/>
</dbReference>
<dbReference type="GO" id="GO:0005507">
    <property type="term" value="F:copper ion binding"/>
    <property type="evidence" value="ECO:0007669"/>
    <property type="project" value="InterPro"/>
</dbReference>
<evidence type="ECO:0000256" key="7">
    <source>
        <dbReference type="ARBA" id="ARBA00023065"/>
    </source>
</evidence>
<dbReference type="OrthoDB" id="2121828at2759"/>
<dbReference type="Gene3D" id="2.60.40.420">
    <property type="entry name" value="Cupredoxins - blue copper proteins"/>
    <property type="match status" value="3"/>
</dbReference>
<dbReference type="GO" id="GO:0004322">
    <property type="term" value="F:ferroxidase activity"/>
    <property type="evidence" value="ECO:0007669"/>
    <property type="project" value="TreeGrafter"/>
</dbReference>
<dbReference type="Pfam" id="PF07731">
    <property type="entry name" value="Cu-oxidase_2"/>
    <property type="match status" value="1"/>
</dbReference>
<feature type="domain" description="Plastocyanin-like" evidence="12">
    <location>
        <begin position="112"/>
        <end position="178"/>
    </location>
</feature>
<keyword evidence="4" id="KW-0560">Oxidoreductase</keyword>
<dbReference type="InterPro" id="IPR033138">
    <property type="entry name" value="Cu_oxidase_CS"/>
</dbReference>
<dbReference type="EMBL" id="HE612857">
    <property type="protein sequence ID" value="CCE62142.1"/>
    <property type="molecule type" value="Genomic_DNA"/>
</dbReference>
<dbReference type="InterPro" id="IPR008972">
    <property type="entry name" value="Cupredoxin"/>
</dbReference>
<dbReference type="KEGG" id="tpf:TPHA_0B04730"/>
<dbReference type="eggNOG" id="KOG1263">
    <property type="taxonomic scope" value="Eukaryota"/>
</dbReference>
<dbReference type="PROSITE" id="PS00079">
    <property type="entry name" value="MULTICOPPER_OXIDASE1"/>
    <property type="match status" value="1"/>
</dbReference>
<keyword evidence="8" id="KW-1133">Transmembrane helix</keyword>
<dbReference type="InterPro" id="IPR011707">
    <property type="entry name" value="Cu-oxidase-like_N"/>
</dbReference>
<keyword evidence="7" id="KW-0813">Transport</keyword>
<evidence type="ECO:0000259" key="11">
    <source>
        <dbReference type="Pfam" id="PF07731"/>
    </source>
</evidence>
<dbReference type="Pfam" id="PF07732">
    <property type="entry name" value="Cu-oxidase_3"/>
    <property type="match status" value="1"/>
</dbReference>
<evidence type="ECO:0000259" key="12">
    <source>
        <dbReference type="Pfam" id="PF07732"/>
    </source>
</evidence>
<evidence type="ECO:0000313" key="13">
    <source>
        <dbReference type="EMBL" id="CCE62142.1"/>
    </source>
</evidence>
<evidence type="ECO:0000256" key="1">
    <source>
        <dbReference type="ARBA" id="ARBA00010609"/>
    </source>
</evidence>
<organism evidence="13 14">
    <name type="scientific">Tetrapisispora phaffii (strain ATCC 24235 / CBS 4417 / NBRC 1672 / NRRL Y-8282 / UCD 70-5)</name>
    <name type="common">Yeast</name>
    <name type="synonym">Fabospora phaffii</name>
    <dbReference type="NCBI Taxonomy" id="1071381"/>
    <lineage>
        <taxon>Eukaryota</taxon>
        <taxon>Fungi</taxon>
        <taxon>Dikarya</taxon>
        <taxon>Ascomycota</taxon>
        <taxon>Saccharomycotina</taxon>
        <taxon>Saccharomycetes</taxon>
        <taxon>Saccharomycetales</taxon>
        <taxon>Saccharomycetaceae</taxon>
        <taxon>Tetrapisispora</taxon>
    </lineage>
</organism>
<feature type="domain" description="Plastocyanin-like" evidence="10">
    <location>
        <begin position="230"/>
        <end position="347"/>
    </location>
</feature>
<keyword evidence="8" id="KW-0472">Membrane</keyword>
<sequence length="634" mass="73143">MLLFKDTSMVFTFFFLVSLFFIVKVDATYESHSDKSPYIFDFTIKRKKVLYNNDNEKIILSINNSNDTYGPTIKVKPNDEVRIRVTNLICNEQELAKGANGKSKIWQDYCQASLHFHGLINIGNKVDGVPNLTQKPIENGESYWYNFTIPEDTCGTFWYHSHSSVQYGDGVRGLIIVNCVEYDTLKNNIINHLEIFGTSTLQSKSLLFADKNVLSSTTFIPKKFDDVTKEHNILLSDWYHERTIDILEKDVLVDDGTNDPRFESSLINGVVENNVQMKILESNTKYLILRLLNSGTSGTQVFHIPNKKLIIFETDGTLLNPYVTDTLTMAVGQRYSVLIKIEDEDKNEGFPIVKGINGCNKMMGYVTKTFWFTPIENESTITQNVETYIQENQSNNIRISKLPNFNNDELYKEYDNAKDGEIWKSNNDHSLKRIELFYDNYKAENTYKVNDKTFEEYLESPIIIDNSNNTILEIILNSKDHMRHPWHLHGFNFQIVSMGKGTLYKSAIVNHRTDIDSVKQYFQDLKYWETSRKSPLIRDSINIKGHSFVVLRVNLTNLTKKQLGKWLLHCHVEWHVSKGLGAVFQITNTSTATPNNGSNNKPISIDTMTTKIKVLTIYCILICLINYYIYIKFI</sequence>